<dbReference type="GO" id="GO:0016787">
    <property type="term" value="F:hydrolase activity"/>
    <property type="evidence" value="ECO:0007669"/>
    <property type="project" value="UniProtKB-KW"/>
</dbReference>
<dbReference type="AlphaFoldDB" id="A0A7V8RCQ8"/>
<gene>
    <name evidence="1" type="ORF">FG486_06930</name>
</gene>
<dbReference type="EMBL" id="VDES01000002">
    <property type="protein sequence ID" value="MBA1374066.1"/>
    <property type="molecule type" value="Genomic_DNA"/>
</dbReference>
<reference evidence="1 2" key="1">
    <citation type="journal article" date="1994" name="Int. J. Syst. Bacteriol.">
        <title>Phylogenetic positions of novel aerobic, bacteriochlorophyll a-containing bacteria and description of Roseococcus thiosulfatophilus gen. nov., sp. nov., Erythromicrobium ramosum gen. nov., sp. nov., and Erythrobacter litoralis sp. nov.</title>
        <authorList>
            <person name="Yurkov V."/>
            <person name="Stackebrandt E."/>
            <person name="Holmes A."/>
            <person name="Fuerst J.A."/>
            <person name="Hugenholtz P."/>
            <person name="Golecki J."/>
            <person name="Gad'on N."/>
            <person name="Gorlenko V.M."/>
            <person name="Kompantseva E.I."/>
            <person name="Drews G."/>
        </authorList>
    </citation>
    <scope>NUCLEOTIDE SEQUENCE [LARGE SCALE GENOMIC DNA]</scope>
    <source>
        <strain evidence="1 2">KR-99</strain>
    </source>
</reference>
<dbReference type="InterPro" id="IPR010662">
    <property type="entry name" value="RBBP9/YdeN"/>
</dbReference>
<dbReference type="RefSeq" id="WP_181267030.1">
    <property type="nucleotide sequence ID" value="NZ_BAAAGB010000001.1"/>
</dbReference>
<organism evidence="1 2">
    <name type="scientific">Sphingomonas ursincola</name>
    <dbReference type="NCBI Taxonomy" id="56361"/>
    <lineage>
        <taxon>Bacteria</taxon>
        <taxon>Pseudomonadati</taxon>
        <taxon>Pseudomonadota</taxon>
        <taxon>Alphaproteobacteria</taxon>
        <taxon>Sphingomonadales</taxon>
        <taxon>Sphingomonadaceae</taxon>
        <taxon>Sphingomonas</taxon>
    </lineage>
</organism>
<dbReference type="Proteomes" id="UP000589292">
    <property type="component" value="Unassembled WGS sequence"/>
</dbReference>
<comment type="caution">
    <text evidence="1">The sequence shown here is derived from an EMBL/GenBank/DDBJ whole genome shotgun (WGS) entry which is preliminary data.</text>
</comment>
<keyword evidence="1" id="KW-0378">Hydrolase</keyword>
<sequence length="216" mass="23661">MTAFAPHTDPTILLVPGLDNSGPAHWQSLWERQWLNCHRVDMGNWHTPNRNAWVNRLNLAIRQTEGPIVLVAHSLGCHAVAWWAALERPHAGGKVAGALLVAPPEVDNAPADPRLNSFAPSARGVLPFPSLLVSSRDDPYISPDRAYRLASFWGADHVDAGRAGHINADSDLGDWPFGQRLLARLLDVAELSGEAGHYPPAPLRRLAADWRPDLTE</sequence>
<dbReference type="InterPro" id="IPR029058">
    <property type="entry name" value="AB_hydrolase_fold"/>
</dbReference>
<protein>
    <submittedName>
        <fullName evidence="1">Alpha/beta hydrolase</fullName>
    </submittedName>
</protein>
<proteinExistence type="predicted"/>
<dbReference type="SUPFAM" id="SSF53474">
    <property type="entry name" value="alpha/beta-Hydrolases"/>
    <property type="match status" value="1"/>
</dbReference>
<keyword evidence="2" id="KW-1185">Reference proteome</keyword>
<dbReference type="Pfam" id="PF06821">
    <property type="entry name" value="Ser_hydrolase"/>
    <property type="match status" value="1"/>
</dbReference>
<evidence type="ECO:0000313" key="2">
    <source>
        <dbReference type="Proteomes" id="UP000589292"/>
    </source>
</evidence>
<dbReference type="Gene3D" id="3.40.50.1820">
    <property type="entry name" value="alpha/beta hydrolase"/>
    <property type="match status" value="1"/>
</dbReference>
<accession>A0A7V8RCQ8</accession>
<evidence type="ECO:0000313" key="1">
    <source>
        <dbReference type="EMBL" id="MBA1374066.1"/>
    </source>
</evidence>
<name>A0A7V8RCQ8_9SPHN</name>